<keyword evidence="2" id="KW-1185">Reference proteome</keyword>
<organism evidence="1 2">
    <name type="scientific">Candidatus Xianfuyuplasma coldseepsis</name>
    <dbReference type="NCBI Taxonomy" id="2782163"/>
    <lineage>
        <taxon>Bacteria</taxon>
        <taxon>Bacillati</taxon>
        <taxon>Mycoplasmatota</taxon>
        <taxon>Mollicutes</taxon>
        <taxon>Candidatus Izemoplasmatales</taxon>
        <taxon>Candidatus Izemoplasmataceae</taxon>
        <taxon>Candidatus Xianfuyuplasma</taxon>
    </lineage>
</organism>
<dbReference type="CDD" id="cd11537">
    <property type="entry name" value="NTP-PPase_RS21-C6_like"/>
    <property type="match status" value="1"/>
</dbReference>
<dbReference type="Proteomes" id="UP000514720">
    <property type="component" value="Chromosome"/>
</dbReference>
<reference evidence="1 2" key="1">
    <citation type="submission" date="2020-02" db="EMBL/GenBank/DDBJ databases">
        <authorList>
            <person name="Zheng R.K."/>
            <person name="Sun C.M."/>
        </authorList>
    </citation>
    <scope>NUCLEOTIDE SEQUENCE [LARGE SCALE GENOMIC DNA]</scope>
    <source>
        <strain evidence="2">zrk13</strain>
    </source>
</reference>
<dbReference type="AlphaFoldDB" id="A0A7L7KRK2"/>
<dbReference type="PIRSF" id="PIRSF029826">
    <property type="entry name" value="UCP029826_pph"/>
    <property type="match status" value="1"/>
</dbReference>
<sequence>MRDIIKEIIKFRDERGWESNDKPENLAKSIIIEAAELLENYQWGPDHADLTNVKEEIADVIIYAIAMAYDLGFDIEQIIREKLVKNAEKYPAKK</sequence>
<dbReference type="InterPro" id="IPR052555">
    <property type="entry name" value="dCTP_Pyrophosphatase"/>
</dbReference>
<dbReference type="Gene3D" id="1.10.287.1080">
    <property type="entry name" value="MazG-like"/>
    <property type="match status" value="1"/>
</dbReference>
<dbReference type="EMBL" id="CP048914">
    <property type="protein sequence ID" value="QMS85039.1"/>
    <property type="molecule type" value="Genomic_DNA"/>
</dbReference>
<dbReference type="PANTHER" id="PTHR46523:SF1">
    <property type="entry name" value="DCTP PYROPHOSPHATASE 1"/>
    <property type="match status" value="1"/>
</dbReference>
<dbReference type="InterPro" id="IPR025984">
    <property type="entry name" value="DCTPP"/>
</dbReference>
<dbReference type="GO" id="GO:0047429">
    <property type="term" value="F:nucleoside triphosphate diphosphatase activity"/>
    <property type="evidence" value="ECO:0007669"/>
    <property type="project" value="InterPro"/>
</dbReference>
<dbReference type="PANTHER" id="PTHR46523">
    <property type="entry name" value="DCTP PYROPHOSPHATASE 1"/>
    <property type="match status" value="1"/>
</dbReference>
<dbReference type="KEGG" id="xcl:G4Z02_04475"/>
<gene>
    <name evidence="1" type="ORF">G4Z02_04475</name>
</gene>
<dbReference type="RefSeq" id="WP_258878665.1">
    <property type="nucleotide sequence ID" value="NZ_CP048914.1"/>
</dbReference>
<proteinExistence type="predicted"/>
<protein>
    <submittedName>
        <fullName evidence="1">Nucleotide pyrophosphohydrolase</fullName>
    </submittedName>
</protein>
<evidence type="ECO:0000313" key="2">
    <source>
        <dbReference type="Proteomes" id="UP000514720"/>
    </source>
</evidence>
<keyword evidence="1" id="KW-0378">Hydrolase</keyword>
<accession>A0A7L7KRK2</accession>
<evidence type="ECO:0000313" key="1">
    <source>
        <dbReference type="EMBL" id="QMS85039.1"/>
    </source>
</evidence>
<dbReference type="SUPFAM" id="SSF101386">
    <property type="entry name" value="all-alpha NTP pyrophosphatases"/>
    <property type="match status" value="1"/>
</dbReference>
<name>A0A7L7KRK2_9MOLU</name>
<dbReference type="GO" id="GO:0009143">
    <property type="term" value="P:nucleoside triphosphate catabolic process"/>
    <property type="evidence" value="ECO:0007669"/>
    <property type="project" value="InterPro"/>
</dbReference>
<dbReference type="Pfam" id="PF12643">
    <property type="entry name" value="MazG-like"/>
    <property type="match status" value="1"/>
</dbReference>